<evidence type="ECO:0000313" key="3">
    <source>
        <dbReference type="Proteomes" id="UP000799424"/>
    </source>
</evidence>
<gene>
    <name evidence="2" type="ORF">CC86DRAFT_465003</name>
</gene>
<proteinExistence type="predicted"/>
<dbReference type="EMBL" id="MU006221">
    <property type="protein sequence ID" value="KAF2829384.1"/>
    <property type="molecule type" value="Genomic_DNA"/>
</dbReference>
<dbReference type="InterPro" id="IPR056632">
    <property type="entry name" value="DUF7730"/>
</dbReference>
<protein>
    <recommendedName>
        <fullName evidence="1">DUF7730 domain-containing protein</fullName>
    </recommendedName>
</protein>
<evidence type="ECO:0000259" key="1">
    <source>
        <dbReference type="Pfam" id="PF24864"/>
    </source>
</evidence>
<reference evidence="2" key="1">
    <citation type="journal article" date="2020" name="Stud. Mycol.">
        <title>101 Dothideomycetes genomes: a test case for predicting lifestyles and emergence of pathogens.</title>
        <authorList>
            <person name="Haridas S."/>
            <person name="Albert R."/>
            <person name="Binder M."/>
            <person name="Bloem J."/>
            <person name="Labutti K."/>
            <person name="Salamov A."/>
            <person name="Andreopoulos B."/>
            <person name="Baker S."/>
            <person name="Barry K."/>
            <person name="Bills G."/>
            <person name="Bluhm B."/>
            <person name="Cannon C."/>
            <person name="Castanera R."/>
            <person name="Culley D."/>
            <person name="Daum C."/>
            <person name="Ezra D."/>
            <person name="Gonzalez J."/>
            <person name="Henrissat B."/>
            <person name="Kuo A."/>
            <person name="Liang C."/>
            <person name="Lipzen A."/>
            <person name="Lutzoni F."/>
            <person name="Magnuson J."/>
            <person name="Mondo S."/>
            <person name="Nolan M."/>
            <person name="Ohm R."/>
            <person name="Pangilinan J."/>
            <person name="Park H.-J."/>
            <person name="Ramirez L."/>
            <person name="Alfaro M."/>
            <person name="Sun H."/>
            <person name="Tritt A."/>
            <person name="Yoshinaga Y."/>
            <person name="Zwiers L.-H."/>
            <person name="Turgeon B."/>
            <person name="Goodwin S."/>
            <person name="Spatafora J."/>
            <person name="Crous P."/>
            <person name="Grigoriev I."/>
        </authorList>
    </citation>
    <scope>NUCLEOTIDE SEQUENCE</scope>
    <source>
        <strain evidence="2">CBS 113818</strain>
    </source>
</reference>
<dbReference type="AlphaFoldDB" id="A0A6A7A993"/>
<keyword evidence="3" id="KW-1185">Reference proteome</keyword>
<name>A0A6A7A993_9PLEO</name>
<organism evidence="2 3">
    <name type="scientific">Ophiobolus disseminans</name>
    <dbReference type="NCBI Taxonomy" id="1469910"/>
    <lineage>
        <taxon>Eukaryota</taxon>
        <taxon>Fungi</taxon>
        <taxon>Dikarya</taxon>
        <taxon>Ascomycota</taxon>
        <taxon>Pezizomycotina</taxon>
        <taxon>Dothideomycetes</taxon>
        <taxon>Pleosporomycetidae</taxon>
        <taxon>Pleosporales</taxon>
        <taxon>Pleosporineae</taxon>
        <taxon>Phaeosphaeriaceae</taxon>
        <taxon>Ophiobolus</taxon>
    </lineage>
</organism>
<dbReference type="Pfam" id="PF24864">
    <property type="entry name" value="DUF7730"/>
    <property type="match status" value="1"/>
</dbReference>
<sequence length="306" mass="35319">MACSYGVNDIPEFQAAKVEAAAEQPRPVANRLSRAVLPSAKPCRQTQSNLLQKLPSNCRLLIWTHVLEAPYTRVERWRPSYNGISILAHGVEALDADCFPYRLSTPDTELHEGVKKCEKPLALLLSCRQIYTEALKLLYSSTTFVFGSPKDIHCFQATAFSQGLASVKNLIIAFGKVDWPNSGPFNHKEGLKEWEYVFNNLDKVPSLRELQVWFYHGEFNKPKELVWARRPWEERRASDAVEQKHQRLFDLFGDVDIPDFTVNLTWNPEDVFSQREWPFKTNIQTNEEIFHEMLKFPGPVELDMYN</sequence>
<dbReference type="PANTHER" id="PTHR38790">
    <property type="entry name" value="2EXR DOMAIN-CONTAINING PROTEIN-RELATED"/>
    <property type="match status" value="1"/>
</dbReference>
<accession>A0A6A7A993</accession>
<dbReference type="OrthoDB" id="4757095at2759"/>
<feature type="domain" description="DUF7730" evidence="1">
    <location>
        <begin position="44"/>
        <end position="218"/>
    </location>
</feature>
<evidence type="ECO:0000313" key="2">
    <source>
        <dbReference type="EMBL" id="KAF2829384.1"/>
    </source>
</evidence>
<dbReference type="Proteomes" id="UP000799424">
    <property type="component" value="Unassembled WGS sequence"/>
</dbReference>